<evidence type="ECO:0000256" key="8">
    <source>
        <dbReference type="ARBA" id="ARBA00034808"/>
    </source>
</evidence>
<dbReference type="GO" id="GO:0004386">
    <property type="term" value="F:helicase activity"/>
    <property type="evidence" value="ECO:0007669"/>
    <property type="project" value="UniProtKB-KW"/>
</dbReference>
<evidence type="ECO:0000259" key="11">
    <source>
        <dbReference type="PROSITE" id="PS51198"/>
    </source>
</evidence>
<reference evidence="13" key="1">
    <citation type="submission" date="2022-10" db="EMBL/GenBank/DDBJ databases">
        <title>Complete genome sequence of Schlegelella aquatica LMG 23380.</title>
        <authorList>
            <person name="Musilova J."/>
            <person name="Kourilova X."/>
            <person name="Bezdicek M."/>
            <person name="Hermankova K."/>
            <person name="Obruca S."/>
            <person name="Sedlar K."/>
        </authorList>
    </citation>
    <scope>NUCLEOTIDE SEQUENCE</scope>
    <source>
        <strain evidence="13">LMG 23380</strain>
    </source>
</reference>
<dbReference type="SUPFAM" id="SSF52540">
    <property type="entry name" value="P-loop containing nucleoside triphosphate hydrolases"/>
    <property type="match status" value="1"/>
</dbReference>
<sequence length="699" mass="78140">MPSVLAPDLDLAAPAQGPWSKLNEQQLEAVQHGVGQPSAPALLVVAGAGSGKTMTLAARVARLVLAGADPQRLLLLTFSRRAAQEMERRAGQLLQQALGQTSTRRPPELPWAGTFHAIGARLLREYAARVGLSEQFTVLDRGDAEDLMGWLREEQGLGRTHKRFPLKGTCLAIYSRAVNSEERLVDVLQLHYPWCAEWAAELKGLFRAYVSAKQAQRVLDYDDLLLYWAQMMEDGRLARELGERFQHVLVDEYQDTNRLQARILRALKPDGRGLTVVGDDAQAIYGFRAAEVRNILDFPSQFEPPARVVTLERNYRSTQPILDASNAVIERAAERHAKRLWTDRRDGPRPQLVTVEDDMAQARWVADQVLAHREGGLALRRQAVLFRSSLHSAALELELMRRNIPFVKYGGLKFLEAAHVKDVLSLLRWVENPRSRLAGFRVAQLVPGIGPAAARRLLDAIHEQADPLAALAAFKPPSAAAGQWPELVRAFTRLRRGEVAWPDEVAYAVQWYRPMLERLYEDVAVRLADLDQLARIAAGYSSRERFLTELTLDPPEATSDEAGAPGRDEDYLILSTIHSAKGQEWQAVYLLNAVDGCIPSDLSTGEIAQIEEERRLLYVALTRAQRHLHVMVPQRFYVHQQSRLGGRHVYASLTRFIPEPVSRLFEAVGPLTPDGQARPQPTGGDATLDVLARVRAQWD</sequence>
<dbReference type="Proteomes" id="UP001163266">
    <property type="component" value="Chromosome"/>
</dbReference>
<keyword evidence="4 10" id="KW-0347">Helicase</keyword>
<keyword evidence="5 10" id="KW-0067">ATP-binding</keyword>
<accession>A0ABY6MR20</accession>
<dbReference type="InterPro" id="IPR014017">
    <property type="entry name" value="DNA_helicase_UvrD-like_C"/>
</dbReference>
<evidence type="ECO:0000256" key="1">
    <source>
        <dbReference type="ARBA" id="ARBA00009922"/>
    </source>
</evidence>
<evidence type="ECO:0000256" key="10">
    <source>
        <dbReference type="PROSITE-ProRule" id="PRU00560"/>
    </source>
</evidence>
<dbReference type="InterPro" id="IPR027417">
    <property type="entry name" value="P-loop_NTPase"/>
</dbReference>
<evidence type="ECO:0000256" key="6">
    <source>
        <dbReference type="ARBA" id="ARBA00023235"/>
    </source>
</evidence>
<keyword evidence="2 10" id="KW-0547">Nucleotide-binding</keyword>
<feature type="binding site" evidence="10">
    <location>
        <begin position="46"/>
        <end position="53"/>
    </location>
    <ligand>
        <name>ATP</name>
        <dbReference type="ChEBI" id="CHEBI:30616"/>
    </ligand>
</feature>
<proteinExistence type="inferred from homology"/>
<evidence type="ECO:0000259" key="12">
    <source>
        <dbReference type="PROSITE" id="PS51217"/>
    </source>
</evidence>
<dbReference type="PROSITE" id="PS51198">
    <property type="entry name" value="UVRD_HELICASE_ATP_BIND"/>
    <property type="match status" value="1"/>
</dbReference>
<dbReference type="PROSITE" id="PS51217">
    <property type="entry name" value="UVRD_HELICASE_CTER"/>
    <property type="match status" value="1"/>
</dbReference>
<protein>
    <recommendedName>
        <fullName evidence="8">DNA 3'-5' helicase</fullName>
        <ecNumber evidence="8">5.6.2.4</ecNumber>
    </recommendedName>
</protein>
<comment type="similarity">
    <text evidence="1">Belongs to the helicase family. UvrD subfamily.</text>
</comment>
<name>A0ABY6MR20_9BURK</name>
<evidence type="ECO:0000256" key="4">
    <source>
        <dbReference type="ARBA" id="ARBA00022806"/>
    </source>
</evidence>
<evidence type="ECO:0000256" key="2">
    <source>
        <dbReference type="ARBA" id="ARBA00022741"/>
    </source>
</evidence>
<organism evidence="13 14">
    <name type="scientific">Caldimonas aquatica</name>
    <dbReference type="NCBI Taxonomy" id="376175"/>
    <lineage>
        <taxon>Bacteria</taxon>
        <taxon>Pseudomonadati</taxon>
        <taxon>Pseudomonadota</taxon>
        <taxon>Betaproteobacteria</taxon>
        <taxon>Burkholderiales</taxon>
        <taxon>Sphaerotilaceae</taxon>
        <taxon>Caldimonas</taxon>
    </lineage>
</organism>
<evidence type="ECO:0000256" key="5">
    <source>
        <dbReference type="ARBA" id="ARBA00022840"/>
    </source>
</evidence>
<dbReference type="Pfam" id="PF13361">
    <property type="entry name" value="UvrD_C"/>
    <property type="match status" value="1"/>
</dbReference>
<dbReference type="InterPro" id="IPR014016">
    <property type="entry name" value="UvrD-like_ATP-bd"/>
</dbReference>
<evidence type="ECO:0000256" key="3">
    <source>
        <dbReference type="ARBA" id="ARBA00022801"/>
    </source>
</evidence>
<dbReference type="EMBL" id="CP110257">
    <property type="protein sequence ID" value="UZD54460.1"/>
    <property type="molecule type" value="Genomic_DNA"/>
</dbReference>
<dbReference type="CDD" id="cd17932">
    <property type="entry name" value="DEXQc_UvrD"/>
    <property type="match status" value="1"/>
</dbReference>
<gene>
    <name evidence="13" type="ORF">OMP39_12435</name>
</gene>
<dbReference type="Pfam" id="PF00580">
    <property type="entry name" value="UvrD-helicase"/>
    <property type="match status" value="1"/>
</dbReference>
<dbReference type="PANTHER" id="PTHR11070:SF3">
    <property type="entry name" value="DNA 3'-5' HELICASE"/>
    <property type="match status" value="1"/>
</dbReference>
<evidence type="ECO:0000313" key="13">
    <source>
        <dbReference type="EMBL" id="UZD54460.1"/>
    </source>
</evidence>
<feature type="domain" description="UvrD-like helicase ATP-binding" evidence="11">
    <location>
        <begin position="25"/>
        <end position="318"/>
    </location>
</feature>
<keyword evidence="14" id="KW-1185">Reference proteome</keyword>
<dbReference type="RefSeq" id="WP_264892028.1">
    <property type="nucleotide sequence ID" value="NZ_CP110257.1"/>
</dbReference>
<keyword evidence="3 10" id="KW-0378">Hydrolase</keyword>
<dbReference type="Gene3D" id="3.40.50.300">
    <property type="entry name" value="P-loop containing nucleotide triphosphate hydrolases"/>
    <property type="match status" value="2"/>
</dbReference>
<dbReference type="PANTHER" id="PTHR11070">
    <property type="entry name" value="UVRD / RECB / PCRA DNA HELICASE FAMILY MEMBER"/>
    <property type="match status" value="1"/>
</dbReference>
<dbReference type="InterPro" id="IPR000212">
    <property type="entry name" value="DNA_helicase_UvrD/REP"/>
</dbReference>
<dbReference type="Gene3D" id="1.10.486.10">
    <property type="entry name" value="PCRA, domain 4"/>
    <property type="match status" value="1"/>
</dbReference>
<evidence type="ECO:0000256" key="7">
    <source>
        <dbReference type="ARBA" id="ARBA00034617"/>
    </source>
</evidence>
<dbReference type="InterPro" id="IPR013986">
    <property type="entry name" value="DExx_box_DNA_helicase_dom_sf"/>
</dbReference>
<evidence type="ECO:0000313" key="14">
    <source>
        <dbReference type="Proteomes" id="UP001163266"/>
    </source>
</evidence>
<keyword evidence="6" id="KW-0413">Isomerase</keyword>
<comment type="catalytic activity">
    <reaction evidence="9">
        <text>ATP + H2O = ADP + phosphate + H(+)</text>
        <dbReference type="Rhea" id="RHEA:13065"/>
        <dbReference type="ChEBI" id="CHEBI:15377"/>
        <dbReference type="ChEBI" id="CHEBI:15378"/>
        <dbReference type="ChEBI" id="CHEBI:30616"/>
        <dbReference type="ChEBI" id="CHEBI:43474"/>
        <dbReference type="ChEBI" id="CHEBI:456216"/>
        <dbReference type="EC" id="5.6.2.4"/>
    </reaction>
</comment>
<feature type="domain" description="UvrD-like helicase C-terminal" evidence="12">
    <location>
        <begin position="319"/>
        <end position="582"/>
    </location>
</feature>
<evidence type="ECO:0000256" key="9">
    <source>
        <dbReference type="ARBA" id="ARBA00048988"/>
    </source>
</evidence>
<comment type="catalytic activity">
    <reaction evidence="7">
        <text>Couples ATP hydrolysis with the unwinding of duplex DNA by translocating in the 3'-5' direction.</text>
        <dbReference type="EC" id="5.6.2.4"/>
    </reaction>
</comment>
<dbReference type="EC" id="5.6.2.4" evidence="8"/>
<dbReference type="Gene3D" id="1.10.10.160">
    <property type="match status" value="1"/>
</dbReference>